<organism evidence="1 2">
    <name type="scientific">Trichinella nelsoni</name>
    <dbReference type="NCBI Taxonomy" id="6336"/>
    <lineage>
        <taxon>Eukaryota</taxon>
        <taxon>Metazoa</taxon>
        <taxon>Ecdysozoa</taxon>
        <taxon>Nematoda</taxon>
        <taxon>Enoplea</taxon>
        <taxon>Dorylaimia</taxon>
        <taxon>Trichinellida</taxon>
        <taxon>Trichinellidae</taxon>
        <taxon>Trichinella</taxon>
    </lineage>
</organism>
<keyword evidence="2" id="KW-1185">Reference proteome</keyword>
<name>A0A0V0RWL7_9BILA</name>
<evidence type="ECO:0000313" key="1">
    <source>
        <dbReference type="EMBL" id="KRX18791.1"/>
    </source>
</evidence>
<dbReference type="OrthoDB" id="5984724at2759"/>
<dbReference type="Proteomes" id="UP000054630">
    <property type="component" value="Unassembled WGS sequence"/>
</dbReference>
<dbReference type="STRING" id="6336.A0A0V0RWL7"/>
<proteinExistence type="predicted"/>
<protein>
    <recommendedName>
        <fullName evidence="3">Peptidase aspartic putative domain-containing protein</fullName>
    </recommendedName>
</protein>
<sequence>MHIHILISLDFYGRFVSEKILRGGHNDLVAIETTLGWVVFGPINLHCQLQNAKSIASRLKTKPNGH</sequence>
<reference evidence="1 2" key="1">
    <citation type="submission" date="2015-01" db="EMBL/GenBank/DDBJ databases">
        <title>Evolution of Trichinella species and genotypes.</title>
        <authorList>
            <person name="Korhonen P.K."/>
            <person name="Edoardo P."/>
            <person name="Giuseppe L.R."/>
            <person name="Gasser R.B."/>
        </authorList>
    </citation>
    <scope>NUCLEOTIDE SEQUENCE [LARGE SCALE GENOMIC DNA]</scope>
    <source>
        <strain evidence="1">ISS37</strain>
    </source>
</reference>
<dbReference type="EMBL" id="JYDL01000068">
    <property type="protein sequence ID" value="KRX18791.1"/>
    <property type="molecule type" value="Genomic_DNA"/>
</dbReference>
<gene>
    <name evidence="1" type="ORF">T07_12348</name>
</gene>
<evidence type="ECO:0000313" key="2">
    <source>
        <dbReference type="Proteomes" id="UP000054630"/>
    </source>
</evidence>
<dbReference type="AlphaFoldDB" id="A0A0V0RWL7"/>
<accession>A0A0V0RWL7</accession>
<evidence type="ECO:0008006" key="3">
    <source>
        <dbReference type="Google" id="ProtNLM"/>
    </source>
</evidence>
<comment type="caution">
    <text evidence="1">The sequence shown here is derived from an EMBL/GenBank/DDBJ whole genome shotgun (WGS) entry which is preliminary data.</text>
</comment>